<evidence type="ECO:0000256" key="4">
    <source>
        <dbReference type="ARBA" id="ARBA00022692"/>
    </source>
</evidence>
<protein>
    <recommendedName>
        <fullName evidence="10">Odorant receptor</fullName>
    </recommendedName>
</protein>
<evidence type="ECO:0000256" key="9">
    <source>
        <dbReference type="ARBA" id="ARBA00023224"/>
    </source>
</evidence>
<dbReference type="KEGG" id="dwi:6638931"/>
<dbReference type="EMBL" id="CH963847">
    <property type="protein sequence ID" value="EDW73059.2"/>
    <property type="molecule type" value="Genomic_DNA"/>
</dbReference>
<feature type="transmembrane region" description="Helical" evidence="10">
    <location>
        <begin position="96"/>
        <end position="114"/>
    </location>
</feature>
<evidence type="ECO:0000313" key="12">
    <source>
        <dbReference type="EMBL" id="EDW73059.2"/>
    </source>
</evidence>
<dbReference type="InterPro" id="IPR004117">
    <property type="entry name" value="7tm6_olfct_rcpt"/>
</dbReference>
<keyword evidence="5 10" id="KW-0552">Olfaction</keyword>
<feature type="compositionally biased region" description="Basic and acidic residues" evidence="11">
    <location>
        <begin position="430"/>
        <end position="447"/>
    </location>
</feature>
<dbReference type="GO" id="GO:0007165">
    <property type="term" value="P:signal transduction"/>
    <property type="evidence" value="ECO:0007669"/>
    <property type="project" value="UniProtKB-KW"/>
</dbReference>
<dbReference type="AlphaFoldDB" id="B4MM50"/>
<evidence type="ECO:0000256" key="2">
    <source>
        <dbReference type="ARBA" id="ARBA00022475"/>
    </source>
</evidence>
<reference evidence="12 13" key="1">
    <citation type="journal article" date="2007" name="Nature">
        <title>Evolution of genes and genomes on the Drosophila phylogeny.</title>
        <authorList>
            <consortium name="Drosophila 12 Genomes Consortium"/>
            <person name="Clark A.G."/>
            <person name="Eisen M.B."/>
            <person name="Smith D.R."/>
            <person name="Bergman C.M."/>
            <person name="Oliver B."/>
            <person name="Markow T.A."/>
            <person name="Kaufman T.C."/>
            <person name="Kellis M."/>
            <person name="Gelbart W."/>
            <person name="Iyer V.N."/>
            <person name="Pollard D.A."/>
            <person name="Sackton T.B."/>
            <person name="Larracuente A.M."/>
            <person name="Singh N.D."/>
            <person name="Abad J.P."/>
            <person name="Abt D.N."/>
            <person name="Adryan B."/>
            <person name="Aguade M."/>
            <person name="Akashi H."/>
            <person name="Anderson W.W."/>
            <person name="Aquadro C.F."/>
            <person name="Ardell D.H."/>
            <person name="Arguello R."/>
            <person name="Artieri C.G."/>
            <person name="Barbash D.A."/>
            <person name="Barker D."/>
            <person name="Barsanti P."/>
            <person name="Batterham P."/>
            <person name="Batzoglou S."/>
            <person name="Begun D."/>
            <person name="Bhutkar A."/>
            <person name="Blanco E."/>
            <person name="Bosak S.A."/>
            <person name="Bradley R.K."/>
            <person name="Brand A.D."/>
            <person name="Brent M.R."/>
            <person name="Brooks A.N."/>
            <person name="Brown R.H."/>
            <person name="Butlin R.K."/>
            <person name="Caggese C."/>
            <person name="Calvi B.R."/>
            <person name="Bernardo de Carvalho A."/>
            <person name="Caspi A."/>
            <person name="Castrezana S."/>
            <person name="Celniker S.E."/>
            <person name="Chang J.L."/>
            <person name="Chapple C."/>
            <person name="Chatterji S."/>
            <person name="Chinwalla A."/>
            <person name="Civetta A."/>
            <person name="Clifton S.W."/>
            <person name="Comeron J.M."/>
            <person name="Costello J.C."/>
            <person name="Coyne J.A."/>
            <person name="Daub J."/>
            <person name="David R.G."/>
            <person name="Delcher A.L."/>
            <person name="Delehaunty K."/>
            <person name="Do C.B."/>
            <person name="Ebling H."/>
            <person name="Edwards K."/>
            <person name="Eickbush T."/>
            <person name="Evans J.D."/>
            <person name="Filipski A."/>
            <person name="Findeiss S."/>
            <person name="Freyhult E."/>
            <person name="Fulton L."/>
            <person name="Fulton R."/>
            <person name="Garcia A.C."/>
            <person name="Gardiner A."/>
            <person name="Garfield D.A."/>
            <person name="Garvin B.E."/>
            <person name="Gibson G."/>
            <person name="Gilbert D."/>
            <person name="Gnerre S."/>
            <person name="Godfrey J."/>
            <person name="Good R."/>
            <person name="Gotea V."/>
            <person name="Gravely B."/>
            <person name="Greenberg A.J."/>
            <person name="Griffiths-Jones S."/>
            <person name="Gross S."/>
            <person name="Guigo R."/>
            <person name="Gustafson E.A."/>
            <person name="Haerty W."/>
            <person name="Hahn M.W."/>
            <person name="Halligan D.L."/>
            <person name="Halpern A.L."/>
            <person name="Halter G.M."/>
            <person name="Han M.V."/>
            <person name="Heger A."/>
            <person name="Hillier L."/>
            <person name="Hinrichs A.S."/>
            <person name="Holmes I."/>
            <person name="Hoskins R.A."/>
            <person name="Hubisz M.J."/>
            <person name="Hultmark D."/>
            <person name="Huntley M.A."/>
            <person name="Jaffe D.B."/>
            <person name="Jagadeeshan S."/>
            <person name="Jeck W.R."/>
            <person name="Johnson J."/>
            <person name="Jones C.D."/>
            <person name="Jordan W.C."/>
            <person name="Karpen G.H."/>
            <person name="Kataoka E."/>
            <person name="Keightley P.D."/>
            <person name="Kheradpour P."/>
            <person name="Kirkness E.F."/>
            <person name="Koerich L.B."/>
            <person name="Kristiansen K."/>
            <person name="Kudrna D."/>
            <person name="Kulathinal R.J."/>
            <person name="Kumar S."/>
            <person name="Kwok R."/>
            <person name="Lander E."/>
            <person name="Langley C.H."/>
            <person name="Lapoint R."/>
            <person name="Lazzaro B.P."/>
            <person name="Lee S.J."/>
            <person name="Levesque L."/>
            <person name="Li R."/>
            <person name="Lin C.F."/>
            <person name="Lin M.F."/>
            <person name="Lindblad-Toh K."/>
            <person name="Llopart A."/>
            <person name="Long M."/>
            <person name="Low L."/>
            <person name="Lozovsky E."/>
            <person name="Lu J."/>
            <person name="Luo M."/>
            <person name="Machado C.A."/>
            <person name="Makalowski W."/>
            <person name="Marzo M."/>
            <person name="Matsuda M."/>
            <person name="Matzkin L."/>
            <person name="McAllister B."/>
            <person name="McBride C.S."/>
            <person name="McKernan B."/>
            <person name="McKernan K."/>
            <person name="Mendez-Lago M."/>
            <person name="Minx P."/>
            <person name="Mollenhauer M.U."/>
            <person name="Montooth K."/>
            <person name="Mount S.M."/>
            <person name="Mu X."/>
            <person name="Myers E."/>
            <person name="Negre B."/>
            <person name="Newfeld S."/>
            <person name="Nielsen R."/>
            <person name="Noor M.A."/>
            <person name="O'Grady P."/>
            <person name="Pachter L."/>
            <person name="Papaceit M."/>
            <person name="Parisi M.J."/>
            <person name="Parisi M."/>
            <person name="Parts L."/>
            <person name="Pedersen J.S."/>
            <person name="Pesole G."/>
            <person name="Phillippy A.M."/>
            <person name="Ponting C.P."/>
            <person name="Pop M."/>
            <person name="Porcelli D."/>
            <person name="Powell J.R."/>
            <person name="Prohaska S."/>
            <person name="Pruitt K."/>
            <person name="Puig M."/>
            <person name="Quesneville H."/>
            <person name="Ram K.R."/>
            <person name="Rand D."/>
            <person name="Rasmussen M.D."/>
            <person name="Reed L.K."/>
            <person name="Reenan R."/>
            <person name="Reily A."/>
            <person name="Remington K.A."/>
            <person name="Rieger T.T."/>
            <person name="Ritchie M.G."/>
            <person name="Robin C."/>
            <person name="Rogers Y.H."/>
            <person name="Rohde C."/>
            <person name="Rozas J."/>
            <person name="Rubenfield M.J."/>
            <person name="Ruiz A."/>
            <person name="Russo S."/>
            <person name="Salzberg S.L."/>
            <person name="Sanchez-Gracia A."/>
            <person name="Saranga D.J."/>
            <person name="Sato H."/>
            <person name="Schaeffer S.W."/>
            <person name="Schatz M.C."/>
            <person name="Schlenke T."/>
            <person name="Schwartz R."/>
            <person name="Segarra C."/>
            <person name="Singh R.S."/>
            <person name="Sirot L."/>
            <person name="Sirota M."/>
            <person name="Sisneros N.B."/>
            <person name="Smith C.D."/>
            <person name="Smith T.F."/>
            <person name="Spieth J."/>
            <person name="Stage D.E."/>
            <person name="Stark A."/>
            <person name="Stephan W."/>
            <person name="Strausberg R.L."/>
            <person name="Strempel S."/>
            <person name="Sturgill D."/>
            <person name="Sutton G."/>
            <person name="Sutton G.G."/>
            <person name="Tao W."/>
            <person name="Teichmann S."/>
            <person name="Tobari Y.N."/>
            <person name="Tomimura Y."/>
            <person name="Tsolas J.M."/>
            <person name="Valente V.L."/>
            <person name="Venter E."/>
            <person name="Venter J.C."/>
            <person name="Vicario S."/>
            <person name="Vieira F.G."/>
            <person name="Vilella A.J."/>
            <person name="Villasante A."/>
            <person name="Walenz B."/>
            <person name="Wang J."/>
            <person name="Wasserman M."/>
            <person name="Watts T."/>
            <person name="Wilson D."/>
            <person name="Wilson R.K."/>
            <person name="Wing R.A."/>
            <person name="Wolfner M.F."/>
            <person name="Wong A."/>
            <person name="Wong G.K."/>
            <person name="Wu C.I."/>
            <person name="Wu G."/>
            <person name="Yamamoto D."/>
            <person name="Yang H.P."/>
            <person name="Yang S.P."/>
            <person name="Yorke J.A."/>
            <person name="Yoshida K."/>
            <person name="Zdobnov E."/>
            <person name="Zhang P."/>
            <person name="Zhang Y."/>
            <person name="Zimin A.V."/>
            <person name="Baldwin J."/>
            <person name="Abdouelleil A."/>
            <person name="Abdulkadir J."/>
            <person name="Abebe A."/>
            <person name="Abera B."/>
            <person name="Abreu J."/>
            <person name="Acer S.C."/>
            <person name="Aftuck L."/>
            <person name="Alexander A."/>
            <person name="An P."/>
            <person name="Anderson E."/>
            <person name="Anderson S."/>
            <person name="Arachi H."/>
            <person name="Azer M."/>
            <person name="Bachantsang P."/>
            <person name="Barry A."/>
            <person name="Bayul T."/>
            <person name="Berlin A."/>
            <person name="Bessette D."/>
            <person name="Bloom T."/>
            <person name="Blye J."/>
            <person name="Boguslavskiy L."/>
            <person name="Bonnet C."/>
            <person name="Boukhgalter B."/>
            <person name="Bourzgui I."/>
            <person name="Brown A."/>
            <person name="Cahill P."/>
            <person name="Channer S."/>
            <person name="Cheshatsang Y."/>
            <person name="Chuda L."/>
            <person name="Citroen M."/>
            <person name="Collymore A."/>
            <person name="Cooke P."/>
            <person name="Costello M."/>
            <person name="D'Aco K."/>
            <person name="Daza R."/>
            <person name="De Haan G."/>
            <person name="DeGray S."/>
            <person name="DeMaso C."/>
            <person name="Dhargay N."/>
            <person name="Dooley K."/>
            <person name="Dooley E."/>
            <person name="Doricent M."/>
            <person name="Dorje P."/>
            <person name="Dorjee K."/>
            <person name="Dupes A."/>
            <person name="Elong R."/>
            <person name="Falk J."/>
            <person name="Farina A."/>
            <person name="Faro S."/>
            <person name="Ferguson D."/>
            <person name="Fisher S."/>
            <person name="Foley C.D."/>
            <person name="Franke A."/>
            <person name="Friedrich D."/>
            <person name="Gadbois L."/>
            <person name="Gearin G."/>
            <person name="Gearin C.R."/>
            <person name="Giannoukos G."/>
            <person name="Goode T."/>
            <person name="Graham J."/>
            <person name="Grandbois E."/>
            <person name="Grewal S."/>
            <person name="Gyaltsen K."/>
            <person name="Hafez N."/>
            <person name="Hagos B."/>
            <person name="Hall J."/>
            <person name="Henson C."/>
            <person name="Hollinger A."/>
            <person name="Honan T."/>
            <person name="Huard M.D."/>
            <person name="Hughes L."/>
            <person name="Hurhula B."/>
            <person name="Husby M.E."/>
            <person name="Kamat A."/>
            <person name="Kanga B."/>
            <person name="Kashin S."/>
            <person name="Khazanovich D."/>
            <person name="Kisner P."/>
            <person name="Lance K."/>
            <person name="Lara M."/>
            <person name="Lee W."/>
            <person name="Lennon N."/>
            <person name="Letendre F."/>
            <person name="LeVine R."/>
            <person name="Lipovsky A."/>
            <person name="Liu X."/>
            <person name="Liu J."/>
            <person name="Liu S."/>
            <person name="Lokyitsang T."/>
            <person name="Lokyitsang Y."/>
            <person name="Lubonja R."/>
            <person name="Lui A."/>
            <person name="MacDonald P."/>
            <person name="Magnisalis V."/>
            <person name="Maru K."/>
            <person name="Matthews C."/>
            <person name="McCusker W."/>
            <person name="McDonough S."/>
            <person name="Mehta T."/>
            <person name="Meldrim J."/>
            <person name="Meneus L."/>
            <person name="Mihai O."/>
            <person name="Mihalev A."/>
            <person name="Mihova T."/>
            <person name="Mittelman R."/>
            <person name="Mlenga V."/>
            <person name="Montmayeur A."/>
            <person name="Mulrain L."/>
            <person name="Navidi A."/>
            <person name="Naylor J."/>
            <person name="Negash T."/>
            <person name="Nguyen T."/>
            <person name="Nguyen N."/>
            <person name="Nicol R."/>
            <person name="Norbu C."/>
            <person name="Norbu N."/>
            <person name="Novod N."/>
            <person name="O'Neill B."/>
            <person name="Osman S."/>
            <person name="Markiewicz E."/>
            <person name="Oyono O.L."/>
            <person name="Patti C."/>
            <person name="Phunkhang P."/>
            <person name="Pierre F."/>
            <person name="Priest M."/>
            <person name="Raghuraman S."/>
            <person name="Rege F."/>
            <person name="Reyes R."/>
            <person name="Rise C."/>
            <person name="Rogov P."/>
            <person name="Ross K."/>
            <person name="Ryan E."/>
            <person name="Settipalli S."/>
            <person name="Shea T."/>
            <person name="Sherpa N."/>
            <person name="Shi L."/>
            <person name="Shih D."/>
            <person name="Sparrow T."/>
            <person name="Spaulding J."/>
            <person name="Stalker J."/>
            <person name="Stange-Thomann N."/>
            <person name="Stavropoulos S."/>
            <person name="Stone C."/>
            <person name="Strader C."/>
            <person name="Tesfaye S."/>
            <person name="Thomson T."/>
            <person name="Thoulutsang Y."/>
            <person name="Thoulutsang D."/>
            <person name="Topham K."/>
            <person name="Topping I."/>
            <person name="Tsamla T."/>
            <person name="Vassiliev H."/>
            <person name="Vo A."/>
            <person name="Wangchuk T."/>
            <person name="Wangdi T."/>
            <person name="Weiand M."/>
            <person name="Wilkinson J."/>
            <person name="Wilson A."/>
            <person name="Yadav S."/>
            <person name="Young G."/>
            <person name="Yu Q."/>
            <person name="Zembek L."/>
            <person name="Zhong D."/>
            <person name="Zimmer A."/>
            <person name="Zwirko Z."/>
            <person name="Jaffe D.B."/>
            <person name="Alvarez P."/>
            <person name="Brockman W."/>
            <person name="Butler J."/>
            <person name="Chin C."/>
            <person name="Gnerre S."/>
            <person name="Grabherr M."/>
            <person name="Kleber M."/>
            <person name="Mauceli E."/>
            <person name="MacCallum I."/>
        </authorList>
    </citation>
    <scope>NUCLEOTIDE SEQUENCE [LARGE SCALE GENOMIC DNA]</scope>
    <source>
        <strain evidence="13">Tucson 14030-0811.24</strain>
    </source>
</reference>
<feature type="transmembrane region" description="Helical" evidence="10">
    <location>
        <begin position="290"/>
        <end position="311"/>
    </location>
</feature>
<comment type="caution">
    <text evidence="10">Lacks conserved residue(s) required for the propagation of feature annotation.</text>
</comment>
<organism evidence="12 13">
    <name type="scientific">Drosophila willistoni</name>
    <name type="common">Fruit fly</name>
    <dbReference type="NCBI Taxonomy" id="7260"/>
    <lineage>
        <taxon>Eukaryota</taxon>
        <taxon>Metazoa</taxon>
        <taxon>Ecdysozoa</taxon>
        <taxon>Arthropoda</taxon>
        <taxon>Hexapoda</taxon>
        <taxon>Insecta</taxon>
        <taxon>Pterygota</taxon>
        <taxon>Neoptera</taxon>
        <taxon>Endopterygota</taxon>
        <taxon>Diptera</taxon>
        <taxon>Brachycera</taxon>
        <taxon>Muscomorpha</taxon>
        <taxon>Ephydroidea</taxon>
        <taxon>Drosophilidae</taxon>
        <taxon>Drosophila</taxon>
        <taxon>Sophophora</taxon>
    </lineage>
</organism>
<gene>
    <name evidence="12" type="primary">Dwil\GK16846</name>
    <name evidence="12" type="ORF">Dwil_GK16846</name>
</gene>
<dbReference type="GO" id="GO:0005549">
    <property type="term" value="F:odorant binding"/>
    <property type="evidence" value="ECO:0007669"/>
    <property type="project" value="InterPro"/>
</dbReference>
<name>B4MM50_DROWI</name>
<evidence type="ECO:0000256" key="3">
    <source>
        <dbReference type="ARBA" id="ARBA00022606"/>
    </source>
</evidence>
<feature type="transmembrane region" description="Helical" evidence="10">
    <location>
        <begin position="317"/>
        <end position="335"/>
    </location>
</feature>
<keyword evidence="7 10" id="KW-0472">Membrane</keyword>
<dbReference type="GO" id="GO:0005886">
    <property type="term" value="C:plasma membrane"/>
    <property type="evidence" value="ECO:0007669"/>
    <property type="project" value="UniProtKB-SubCell"/>
</dbReference>
<keyword evidence="6 10" id="KW-1133">Transmembrane helix</keyword>
<feature type="region of interest" description="Disordered" evidence="11">
    <location>
        <begin position="408"/>
        <end position="447"/>
    </location>
</feature>
<keyword evidence="3 10" id="KW-0716">Sensory transduction</keyword>
<dbReference type="Proteomes" id="UP000007798">
    <property type="component" value="Unassembled WGS sequence"/>
</dbReference>
<keyword evidence="9 10" id="KW-0807">Transducer</keyword>
<feature type="transmembrane region" description="Helical" evidence="10">
    <location>
        <begin position="199"/>
        <end position="222"/>
    </location>
</feature>
<evidence type="ECO:0000256" key="6">
    <source>
        <dbReference type="ARBA" id="ARBA00022989"/>
    </source>
</evidence>
<comment type="similarity">
    <text evidence="10">Belongs to the insect chemoreceptor superfamily. Heteromeric odorant receptor channel (TC 1.A.69) family.</text>
</comment>
<evidence type="ECO:0000256" key="5">
    <source>
        <dbReference type="ARBA" id="ARBA00022725"/>
    </source>
</evidence>
<keyword evidence="4 10" id="KW-0812">Transmembrane</keyword>
<evidence type="ECO:0000313" key="13">
    <source>
        <dbReference type="Proteomes" id="UP000007798"/>
    </source>
</evidence>
<dbReference type="PANTHER" id="PTHR21137:SF35">
    <property type="entry name" value="ODORANT RECEPTOR 19A-RELATED"/>
    <property type="match status" value="1"/>
</dbReference>
<sequence length="447" mass="51977">MAVPSSDGIIVRLWEQYNVGWRLYKNLEQIPRHMTPYYSREQMKIMGNYANAEERLLTRRRVWQVFLLVKLTMFIVPTVIGLTESLDSIVEFSEDALWTISALYVFARWAFYYLKADQVDEIVDALEECHHEWNVGPNSEETQSLRRWYYHIETGLSVCWHIGLMFLMALLILAPVWTSQQLPFHAVYPFNLHNPEEHPISYILIYISQSCCVIYFLPWLLLTEFLSCHCFFQLAANLKILCIQLRNLNQFTGHGDNEQIVAMELKKLIEFHQKIMHIVDRVNDVFYNPLLTFLLANFILLLLCTFAALAARHQPLVAGRFIMTMPIVFGALIYWSKCGDLVTQTSQDVAAAAFEAYDCPLWVTRSSIIQRDLMFLIQRAQKPLTIGARAPLPAFNLVTCMAVSSATPKGRHQHQQQQQQQQHKHKQRQTKTESETETQTHSEVRFS</sequence>
<keyword evidence="2" id="KW-1003">Cell membrane</keyword>
<evidence type="ECO:0000256" key="10">
    <source>
        <dbReference type="RuleBase" id="RU351113"/>
    </source>
</evidence>
<keyword evidence="13" id="KW-1185">Reference proteome</keyword>
<proteinExistence type="inferred from homology"/>
<dbReference type="HOGENOM" id="CLU_055891_1_0_1"/>
<feature type="transmembrane region" description="Helical" evidence="10">
    <location>
        <begin position="155"/>
        <end position="179"/>
    </location>
</feature>
<dbReference type="GO" id="GO:0004984">
    <property type="term" value="F:olfactory receptor activity"/>
    <property type="evidence" value="ECO:0007669"/>
    <property type="project" value="InterPro"/>
</dbReference>
<dbReference type="eggNOG" id="ENOG502SXXU">
    <property type="taxonomic scope" value="Eukaryota"/>
</dbReference>
<dbReference type="Pfam" id="PF02949">
    <property type="entry name" value="7tm_6"/>
    <property type="match status" value="1"/>
</dbReference>
<keyword evidence="8 10" id="KW-0675">Receptor</keyword>
<evidence type="ECO:0000256" key="1">
    <source>
        <dbReference type="ARBA" id="ARBA00004651"/>
    </source>
</evidence>
<evidence type="ECO:0000256" key="7">
    <source>
        <dbReference type="ARBA" id="ARBA00023136"/>
    </source>
</evidence>
<dbReference type="InParanoid" id="B4MM50"/>
<dbReference type="OrthoDB" id="6604226at2759"/>
<feature type="transmembrane region" description="Helical" evidence="10">
    <location>
        <begin position="65"/>
        <end position="84"/>
    </location>
</feature>
<accession>B4MM50</accession>
<evidence type="ECO:0000256" key="11">
    <source>
        <dbReference type="SAM" id="MobiDB-lite"/>
    </source>
</evidence>
<dbReference type="PANTHER" id="PTHR21137">
    <property type="entry name" value="ODORANT RECEPTOR"/>
    <property type="match status" value="1"/>
</dbReference>
<comment type="subcellular location">
    <subcellularLocation>
        <location evidence="1 10">Cell membrane</location>
        <topology evidence="1 10">Multi-pass membrane protein</topology>
    </subcellularLocation>
</comment>
<evidence type="ECO:0000256" key="8">
    <source>
        <dbReference type="ARBA" id="ARBA00023170"/>
    </source>
</evidence>